<accession>A0A081CA12</accession>
<evidence type="ECO:0000313" key="1">
    <source>
        <dbReference type="EMBL" id="GAK61417.1"/>
    </source>
</evidence>
<protein>
    <submittedName>
        <fullName evidence="1">Uncharacterized protein</fullName>
    </submittedName>
</protein>
<name>A0A081CA12_VECG1</name>
<keyword evidence="2" id="KW-1185">Reference proteome</keyword>
<gene>
    <name evidence="1" type="ORF">U27_01317</name>
</gene>
<proteinExistence type="predicted"/>
<dbReference type="HOGENOM" id="CLU_1567607_0_0_0"/>
<dbReference type="EMBL" id="DF820479">
    <property type="protein sequence ID" value="GAK61417.1"/>
    <property type="molecule type" value="Genomic_DNA"/>
</dbReference>
<evidence type="ECO:0000313" key="2">
    <source>
        <dbReference type="Proteomes" id="UP000030661"/>
    </source>
</evidence>
<reference evidence="1 2" key="1">
    <citation type="journal article" date="2015" name="PeerJ">
        <title>First genomic representation of candidate bacterial phylum KSB3 points to enhanced environmental sensing as a trigger of wastewater bulking.</title>
        <authorList>
            <person name="Sekiguchi Y."/>
            <person name="Ohashi A."/>
            <person name="Parks D.H."/>
            <person name="Yamauchi T."/>
            <person name="Tyson G.W."/>
            <person name="Hugenholtz P."/>
        </authorList>
    </citation>
    <scope>NUCLEOTIDE SEQUENCE [LARGE SCALE GENOMIC DNA]</scope>
</reference>
<sequence>MHRIVIAAVIKLRRGVEITAGVTLNIHVESDCHTITGRQIRQVCGSIIVVVKDDMIITIAISIERQDAIQRRITIYGSAVRHIADILRQLNIEIEIFDQREDTGVFQLDLNRHIFRASLQGVDYEINAQLRYFIYSICLRGRWTWVSATFTNQTARIRCPRIIIWNNTRQ</sequence>
<dbReference type="AlphaFoldDB" id="A0A081CA12"/>
<organism evidence="1 2">
    <name type="scientific">Vecturithrix granuli</name>
    <dbReference type="NCBI Taxonomy" id="1499967"/>
    <lineage>
        <taxon>Bacteria</taxon>
        <taxon>Candidatus Moduliflexota</taxon>
        <taxon>Candidatus Vecturitrichia</taxon>
        <taxon>Candidatus Vecturitrichales</taxon>
        <taxon>Candidatus Vecturitrichaceae</taxon>
        <taxon>Candidatus Vecturithrix</taxon>
    </lineage>
</organism>
<dbReference type="Proteomes" id="UP000030661">
    <property type="component" value="Unassembled WGS sequence"/>
</dbReference>